<comment type="function">
    <text evidence="6">Associates with the EF-Tu.GDP complex and induces the exchange of GDP to GTP. It remains bound to the aminoacyl-tRNA.EF-Tu.GTP complex up to the GTP hydrolysis stage on the ribosome.</text>
</comment>
<dbReference type="CDD" id="cd14275">
    <property type="entry name" value="UBA_EF-Ts"/>
    <property type="match status" value="1"/>
</dbReference>
<accession>A0A4D6YL76</accession>
<evidence type="ECO:0000256" key="1">
    <source>
        <dbReference type="ARBA" id="ARBA00005532"/>
    </source>
</evidence>
<dbReference type="AlphaFoldDB" id="A0A4D6YL76"/>
<gene>
    <name evidence="6" type="primary">tsf</name>
    <name evidence="8" type="ORF">D9V80_00890</name>
</gene>
<evidence type="ECO:0000259" key="7">
    <source>
        <dbReference type="Pfam" id="PF00889"/>
    </source>
</evidence>
<dbReference type="Gene3D" id="1.10.286.20">
    <property type="match status" value="1"/>
</dbReference>
<evidence type="ECO:0000313" key="8">
    <source>
        <dbReference type="EMBL" id="QCI26720.1"/>
    </source>
</evidence>
<evidence type="ECO:0000313" key="9">
    <source>
        <dbReference type="Proteomes" id="UP000298782"/>
    </source>
</evidence>
<dbReference type="InterPro" id="IPR014039">
    <property type="entry name" value="Transl_elong_EFTs/EF1B_dimer"/>
</dbReference>
<comment type="subcellular location">
    <subcellularLocation>
        <location evidence="6">Cytoplasm</location>
    </subcellularLocation>
</comment>
<protein>
    <recommendedName>
        <fullName evidence="2 6">Elongation factor Ts</fullName>
        <shortName evidence="6">EF-Ts</shortName>
    </recommendedName>
</protein>
<dbReference type="NCBIfam" id="TIGR00116">
    <property type="entry name" value="tsf"/>
    <property type="match status" value="1"/>
</dbReference>
<dbReference type="Proteomes" id="UP000298782">
    <property type="component" value="Chromosome"/>
</dbReference>
<dbReference type="InterPro" id="IPR001816">
    <property type="entry name" value="Transl_elong_EFTs/EF1B"/>
</dbReference>
<proteinExistence type="inferred from homology"/>
<name>A0A4D6YL76_9GAMM</name>
<sequence>MDVIANLIKELRIRTGVSIVECKKSLLKNNGNIEKSIDDLRKKGLSKAAKINTRSATEGIILVLKKYNCCGMLELNCETDFVAYNKFFNIFGKDVLNYALEKKIQTVDILKKEFENKRVNLVSQFNENIKIRRFFLINNNCTTCYVHNNRIGVIVTCNEDAYLNHEHIIKNIAMHIAASNPKYIKKEDIPEHVLKREYEIQSQLTKKLSKNSFQEQRIIKGKMDKFIQEITLFNQFFIFDLKRKVKDIIDENNIKIFSFMRYELGEKIH</sequence>
<dbReference type="OrthoDB" id="9808348at2"/>
<evidence type="ECO:0000256" key="4">
    <source>
        <dbReference type="ARBA" id="ARBA00022768"/>
    </source>
</evidence>
<dbReference type="Gene3D" id="1.10.8.10">
    <property type="entry name" value="DNA helicase RuvA subunit, C-terminal domain"/>
    <property type="match status" value="1"/>
</dbReference>
<evidence type="ECO:0000256" key="5">
    <source>
        <dbReference type="ARBA" id="ARBA00022917"/>
    </source>
</evidence>
<keyword evidence="3 6" id="KW-0963">Cytoplasm</keyword>
<dbReference type="RefSeq" id="WP_158353323.1">
    <property type="nucleotide sequence ID" value="NZ_CP034852.1"/>
</dbReference>
<dbReference type="SUPFAM" id="SSF46934">
    <property type="entry name" value="UBA-like"/>
    <property type="match status" value="1"/>
</dbReference>
<dbReference type="Pfam" id="PF00889">
    <property type="entry name" value="EF_TS"/>
    <property type="match status" value="1"/>
</dbReference>
<reference evidence="8 9" key="2">
    <citation type="submission" date="2019-05" db="EMBL/GenBank/DDBJ databases">
        <title>Genome evolution of the obligate endosymbiont Buchnera aphidicola.</title>
        <authorList>
            <person name="Moran N.A."/>
        </authorList>
    </citation>
    <scope>NUCLEOTIDE SEQUENCE [LARGE SCALE GENOMIC DNA]</scope>
    <source>
        <strain evidence="8 9">Tca</strain>
    </source>
</reference>
<dbReference type="GO" id="GO:0003746">
    <property type="term" value="F:translation elongation factor activity"/>
    <property type="evidence" value="ECO:0007669"/>
    <property type="project" value="UniProtKB-UniRule"/>
</dbReference>
<dbReference type="Gene3D" id="3.30.479.20">
    <property type="entry name" value="Elongation factor Ts, dimerisation domain"/>
    <property type="match status" value="2"/>
</dbReference>
<dbReference type="GO" id="GO:0005737">
    <property type="term" value="C:cytoplasm"/>
    <property type="evidence" value="ECO:0007669"/>
    <property type="project" value="UniProtKB-SubCell"/>
</dbReference>
<dbReference type="InterPro" id="IPR036402">
    <property type="entry name" value="EF-Ts_dimer_sf"/>
</dbReference>
<keyword evidence="9" id="KW-1185">Reference proteome</keyword>
<comment type="similarity">
    <text evidence="1 6">Belongs to the EF-Ts family.</text>
</comment>
<evidence type="ECO:0000256" key="3">
    <source>
        <dbReference type="ARBA" id="ARBA00022490"/>
    </source>
</evidence>
<dbReference type="HAMAP" id="MF_00050">
    <property type="entry name" value="EF_Ts"/>
    <property type="match status" value="1"/>
</dbReference>
<feature type="domain" description="Translation elongation factor EFTs/EF1B dimerisation" evidence="7">
    <location>
        <begin position="72"/>
        <end position="266"/>
    </location>
</feature>
<evidence type="ECO:0000256" key="6">
    <source>
        <dbReference type="HAMAP-Rule" id="MF_00050"/>
    </source>
</evidence>
<dbReference type="FunFam" id="1.10.8.10:FF:000001">
    <property type="entry name" value="Elongation factor Ts"/>
    <property type="match status" value="1"/>
</dbReference>
<keyword evidence="4 6" id="KW-0251">Elongation factor</keyword>
<keyword evidence="5 6" id="KW-0648">Protein biosynthesis</keyword>
<dbReference type="InterPro" id="IPR009060">
    <property type="entry name" value="UBA-like_sf"/>
</dbReference>
<dbReference type="EMBL" id="CP034852">
    <property type="protein sequence ID" value="QCI26720.1"/>
    <property type="molecule type" value="Genomic_DNA"/>
</dbReference>
<evidence type="ECO:0000256" key="2">
    <source>
        <dbReference type="ARBA" id="ARBA00016956"/>
    </source>
</evidence>
<reference evidence="8 9" key="1">
    <citation type="submission" date="2018-12" db="EMBL/GenBank/DDBJ databases">
        <authorList>
            <person name="Chong R.A."/>
        </authorList>
    </citation>
    <scope>NUCLEOTIDE SEQUENCE [LARGE SCALE GENOMIC DNA]</scope>
    <source>
        <strain evidence="8 9">Tca</strain>
    </source>
</reference>
<feature type="region of interest" description="Involved in Mg(2+) ion dislocation from EF-Tu" evidence="6">
    <location>
        <begin position="79"/>
        <end position="82"/>
    </location>
</feature>
<organism evidence="8 9">
    <name type="scientific">Buchnera aphidicola</name>
    <name type="common">Thelaxes californica</name>
    <dbReference type="NCBI Taxonomy" id="1315998"/>
    <lineage>
        <taxon>Bacteria</taxon>
        <taxon>Pseudomonadati</taxon>
        <taxon>Pseudomonadota</taxon>
        <taxon>Gammaproteobacteria</taxon>
        <taxon>Enterobacterales</taxon>
        <taxon>Erwiniaceae</taxon>
        <taxon>Buchnera</taxon>
    </lineage>
</organism>
<dbReference type="PANTHER" id="PTHR11741:SF0">
    <property type="entry name" value="ELONGATION FACTOR TS, MITOCHONDRIAL"/>
    <property type="match status" value="1"/>
</dbReference>
<dbReference type="PANTHER" id="PTHR11741">
    <property type="entry name" value="ELONGATION FACTOR TS"/>
    <property type="match status" value="1"/>
</dbReference>
<dbReference type="SUPFAM" id="SSF54713">
    <property type="entry name" value="Elongation factor Ts (EF-Ts), dimerisation domain"/>
    <property type="match status" value="1"/>
</dbReference>